<dbReference type="InParanoid" id="G8YBQ3"/>
<organism evidence="2 3">
    <name type="scientific">Pichia sorbitophila (strain ATCC MYA-4447 / BCRC 22081 / CBS 7064 / NBRC 10061 / NRRL Y-12695)</name>
    <name type="common">Hybrid yeast</name>
    <dbReference type="NCBI Taxonomy" id="559304"/>
    <lineage>
        <taxon>Eukaryota</taxon>
        <taxon>Fungi</taxon>
        <taxon>Dikarya</taxon>
        <taxon>Ascomycota</taxon>
        <taxon>Saccharomycotina</taxon>
        <taxon>Pichiomycetes</taxon>
        <taxon>Debaryomycetaceae</taxon>
        <taxon>Millerozyma</taxon>
    </lineage>
</organism>
<dbReference type="AlphaFoldDB" id="G8YBQ3"/>
<gene>
    <name evidence="2" type="primary">Piso0_002108</name>
    <name evidence="2" type="ORF">GNLVRS01_PISO0J04849g</name>
</gene>
<dbReference type="InterPro" id="IPR029069">
    <property type="entry name" value="HotDog_dom_sf"/>
</dbReference>
<protein>
    <submittedName>
        <fullName evidence="2">Piso0_002108 protein</fullName>
    </submittedName>
</protein>
<dbReference type="EMBL" id="FO082050">
    <property type="protein sequence ID" value="CCE82384.1"/>
    <property type="molecule type" value="Genomic_DNA"/>
</dbReference>
<dbReference type="OMA" id="VIEPKWV"/>
<sequence length="229" mass="25834">MTLIEATQQPEVPDTTKLFISCNNSQACDNLIRSKVLQRYWLEYVEYGKRSSGLELEERIKPKFTGETLVGSDKIGYRTATLSLVEDEYVNETPDIEQPDDTKNNKAYTFFHLGNELTGHAGIVHGGMLATLLDELTCRLAFLNFKSRLGVTASLKINYRQPCLANSHIMVKCEVLNKKGRKCLVRGSIYKFNPDSDGEIEDSSNLLTECECLVIEPKWVDQMKKPGSD</sequence>
<name>G8YBQ3_PICSO</name>
<keyword evidence="3" id="KW-1185">Reference proteome</keyword>
<dbReference type="HOGENOM" id="CLU_052827_2_1_1"/>
<proteinExistence type="predicted"/>
<dbReference type="SUPFAM" id="SSF54637">
    <property type="entry name" value="Thioesterase/thiol ester dehydrase-isomerase"/>
    <property type="match status" value="1"/>
</dbReference>
<dbReference type="InterPro" id="IPR006683">
    <property type="entry name" value="Thioestr_dom"/>
</dbReference>
<dbReference type="PANTHER" id="PTHR47260">
    <property type="entry name" value="UPF0644 PROTEIN PB2B4.06"/>
    <property type="match status" value="1"/>
</dbReference>
<accession>G8YBQ3</accession>
<dbReference type="Pfam" id="PF03061">
    <property type="entry name" value="4HBT"/>
    <property type="match status" value="1"/>
</dbReference>
<evidence type="ECO:0000259" key="1">
    <source>
        <dbReference type="Pfam" id="PF03061"/>
    </source>
</evidence>
<evidence type="ECO:0000313" key="2">
    <source>
        <dbReference type="EMBL" id="CCE82384.1"/>
    </source>
</evidence>
<dbReference type="Proteomes" id="UP000005222">
    <property type="component" value="Chromosome J"/>
</dbReference>
<dbReference type="Gene3D" id="3.10.129.10">
    <property type="entry name" value="Hotdog Thioesterase"/>
    <property type="match status" value="1"/>
</dbReference>
<dbReference type="PANTHER" id="PTHR47260:SF1">
    <property type="entry name" value="UPF0644 PROTEIN PB2B4.06"/>
    <property type="match status" value="1"/>
</dbReference>
<feature type="domain" description="Thioesterase" evidence="1">
    <location>
        <begin position="122"/>
        <end position="191"/>
    </location>
</feature>
<dbReference type="OrthoDB" id="506431at2759"/>
<dbReference type="CDD" id="cd03443">
    <property type="entry name" value="PaaI_thioesterase"/>
    <property type="match status" value="1"/>
</dbReference>
<evidence type="ECO:0000313" key="3">
    <source>
        <dbReference type="Proteomes" id="UP000005222"/>
    </source>
</evidence>
<reference evidence="2 3" key="1">
    <citation type="journal article" date="2012" name="G3 (Bethesda)">
        <title>Pichia sorbitophila, an interspecies yeast hybrid reveals early steps of genome resolution following polyploidization.</title>
        <authorList>
            <person name="Leh Louis V."/>
            <person name="Despons L."/>
            <person name="Friedrich A."/>
            <person name="Martin T."/>
            <person name="Durrens P."/>
            <person name="Casaregola S."/>
            <person name="Neuveglise C."/>
            <person name="Fairhead C."/>
            <person name="Marck C."/>
            <person name="Cruz J.A."/>
            <person name="Straub M.L."/>
            <person name="Kugler V."/>
            <person name="Sacerdot C."/>
            <person name="Uzunov Z."/>
            <person name="Thierry A."/>
            <person name="Weiss S."/>
            <person name="Bleykasten C."/>
            <person name="De Montigny J."/>
            <person name="Jacques N."/>
            <person name="Jung P."/>
            <person name="Lemaire M."/>
            <person name="Mallet S."/>
            <person name="Morel G."/>
            <person name="Richard G.F."/>
            <person name="Sarkar A."/>
            <person name="Savel G."/>
            <person name="Schacherer J."/>
            <person name="Seret M.L."/>
            <person name="Talla E."/>
            <person name="Samson G."/>
            <person name="Jubin C."/>
            <person name="Poulain J."/>
            <person name="Vacherie B."/>
            <person name="Barbe V."/>
            <person name="Pelletier E."/>
            <person name="Sherman D.J."/>
            <person name="Westhof E."/>
            <person name="Weissenbach J."/>
            <person name="Baret P.V."/>
            <person name="Wincker P."/>
            <person name="Gaillardin C."/>
            <person name="Dujon B."/>
            <person name="Souciet J.L."/>
        </authorList>
    </citation>
    <scope>NUCLEOTIDE SEQUENCE [LARGE SCALE GENOMIC DNA]</scope>
    <source>
        <strain evidence="3">ATCC MYA-4447 / BCRC 22081 / CBS 7064 / NBRC 10061 / NRRL Y-12695</strain>
    </source>
</reference>
<dbReference type="STRING" id="559304.G8YBQ3"/>
<dbReference type="InterPro" id="IPR052061">
    <property type="entry name" value="PTE-AB_protein"/>
</dbReference>
<dbReference type="eggNOG" id="KOG4781">
    <property type="taxonomic scope" value="Eukaryota"/>
</dbReference>